<sequence length="168" mass="18601">MPKESDDDFSSPDPPRSLLAAPRRPQKKGDVQSVPVISVQSSSMSLESCEFKAGSSPKSTNSDVCAVCSKNISHLDNLRKSAHVNKCLDTQESTDIYAKAKEKWNNVIDCPLCGQPQPLGPHRSAHAKRCGKAFNVAPKELLRLMETQHRVSNARSSTIWCIQKHQYQ</sequence>
<keyword evidence="3" id="KW-1185">Reference proteome</keyword>
<dbReference type="PANTHER" id="PTHR21541:SF3">
    <property type="entry name" value="STRUCTURE-SPECIFIC ENDONUCLEASE SUBUNIT SLX4"/>
    <property type="match status" value="1"/>
</dbReference>
<gene>
    <name evidence="2" type="ORF">KIN20_030795</name>
</gene>
<comment type="caution">
    <text evidence="2">The sequence shown here is derived from an EMBL/GenBank/DDBJ whole genome shotgun (WGS) entry which is preliminary data.</text>
</comment>
<feature type="region of interest" description="Disordered" evidence="1">
    <location>
        <begin position="1"/>
        <end position="35"/>
    </location>
</feature>
<evidence type="ECO:0000313" key="2">
    <source>
        <dbReference type="EMBL" id="KAJ1369357.1"/>
    </source>
</evidence>
<protein>
    <submittedName>
        <fullName evidence="2">Uncharacterized protein</fullName>
    </submittedName>
</protein>
<evidence type="ECO:0000313" key="3">
    <source>
        <dbReference type="Proteomes" id="UP001196413"/>
    </source>
</evidence>
<name>A0AAD5R492_PARTN</name>
<dbReference type="AlphaFoldDB" id="A0AAD5R492"/>
<organism evidence="2 3">
    <name type="scientific">Parelaphostrongylus tenuis</name>
    <name type="common">Meningeal worm</name>
    <dbReference type="NCBI Taxonomy" id="148309"/>
    <lineage>
        <taxon>Eukaryota</taxon>
        <taxon>Metazoa</taxon>
        <taxon>Ecdysozoa</taxon>
        <taxon>Nematoda</taxon>
        <taxon>Chromadorea</taxon>
        <taxon>Rhabditida</taxon>
        <taxon>Rhabditina</taxon>
        <taxon>Rhabditomorpha</taxon>
        <taxon>Strongyloidea</taxon>
        <taxon>Metastrongylidae</taxon>
        <taxon>Parelaphostrongylus</taxon>
    </lineage>
</organism>
<reference evidence="2" key="1">
    <citation type="submission" date="2021-06" db="EMBL/GenBank/DDBJ databases">
        <title>Parelaphostrongylus tenuis whole genome reference sequence.</title>
        <authorList>
            <person name="Garwood T.J."/>
            <person name="Larsen P.A."/>
            <person name="Fountain-Jones N.M."/>
            <person name="Garbe J.R."/>
            <person name="Macchietto M.G."/>
            <person name="Kania S.A."/>
            <person name="Gerhold R.W."/>
            <person name="Richards J.E."/>
            <person name="Wolf T.M."/>
        </authorList>
    </citation>
    <scope>NUCLEOTIDE SEQUENCE</scope>
    <source>
        <strain evidence="2">MNPRO001-30</strain>
        <tissue evidence="2">Meninges</tissue>
    </source>
</reference>
<evidence type="ECO:0000256" key="1">
    <source>
        <dbReference type="SAM" id="MobiDB-lite"/>
    </source>
</evidence>
<proteinExistence type="predicted"/>
<feature type="compositionally biased region" description="Acidic residues" evidence="1">
    <location>
        <begin position="1"/>
        <end position="10"/>
    </location>
</feature>
<dbReference type="EMBL" id="JAHQIW010006515">
    <property type="protein sequence ID" value="KAJ1369357.1"/>
    <property type="molecule type" value="Genomic_DNA"/>
</dbReference>
<dbReference type="Proteomes" id="UP001196413">
    <property type="component" value="Unassembled WGS sequence"/>
</dbReference>
<dbReference type="PANTHER" id="PTHR21541">
    <property type="entry name" value="BTB POZ DOMAIN CONTAINING 12"/>
    <property type="match status" value="1"/>
</dbReference>
<dbReference type="GO" id="GO:0033557">
    <property type="term" value="C:Slx1-Slx4 complex"/>
    <property type="evidence" value="ECO:0007669"/>
    <property type="project" value="TreeGrafter"/>
</dbReference>
<accession>A0AAD5R492</accession>
<dbReference type="GO" id="GO:0000712">
    <property type="term" value="P:resolution of meiotic recombination intermediates"/>
    <property type="evidence" value="ECO:0007669"/>
    <property type="project" value="TreeGrafter"/>
</dbReference>